<dbReference type="Proteomes" id="UP000641646">
    <property type="component" value="Unassembled WGS sequence"/>
</dbReference>
<feature type="region of interest" description="Disordered" evidence="1">
    <location>
        <begin position="59"/>
        <end position="93"/>
    </location>
</feature>
<feature type="compositionally biased region" description="Polar residues" evidence="1">
    <location>
        <begin position="59"/>
        <end position="68"/>
    </location>
</feature>
<evidence type="ECO:0000313" key="2">
    <source>
        <dbReference type="EMBL" id="MBD2182165.1"/>
    </source>
</evidence>
<dbReference type="RefSeq" id="WP_190464978.1">
    <property type="nucleotide sequence ID" value="NZ_JACJPW010000032.1"/>
</dbReference>
<gene>
    <name evidence="2" type="ORF">H6G03_13805</name>
</gene>
<keyword evidence="3" id="KW-1185">Reference proteome</keyword>
<evidence type="ECO:0000313" key="3">
    <source>
        <dbReference type="Proteomes" id="UP000641646"/>
    </source>
</evidence>
<name>A0A926ZGM9_9CYAN</name>
<accession>A0A926ZGM9</accession>
<reference evidence="2" key="2">
    <citation type="submission" date="2020-08" db="EMBL/GenBank/DDBJ databases">
        <authorList>
            <person name="Chen M."/>
            <person name="Teng W."/>
            <person name="Zhao L."/>
            <person name="Hu C."/>
            <person name="Zhou Y."/>
            <person name="Han B."/>
            <person name="Song L."/>
            <person name="Shu W."/>
        </authorList>
    </citation>
    <scope>NUCLEOTIDE SEQUENCE</scope>
    <source>
        <strain evidence="2">FACHB-1375</strain>
    </source>
</reference>
<proteinExistence type="predicted"/>
<comment type="caution">
    <text evidence="2">The sequence shown here is derived from an EMBL/GenBank/DDBJ whole genome shotgun (WGS) entry which is preliminary data.</text>
</comment>
<dbReference type="EMBL" id="JACJPW010000032">
    <property type="protein sequence ID" value="MBD2182165.1"/>
    <property type="molecule type" value="Genomic_DNA"/>
</dbReference>
<evidence type="ECO:0000256" key="1">
    <source>
        <dbReference type="SAM" id="MobiDB-lite"/>
    </source>
</evidence>
<organism evidence="2 3">
    <name type="scientific">Aerosakkonema funiforme FACHB-1375</name>
    <dbReference type="NCBI Taxonomy" id="2949571"/>
    <lineage>
        <taxon>Bacteria</taxon>
        <taxon>Bacillati</taxon>
        <taxon>Cyanobacteriota</taxon>
        <taxon>Cyanophyceae</taxon>
        <taxon>Oscillatoriophycideae</taxon>
        <taxon>Aerosakkonematales</taxon>
        <taxon>Aerosakkonemataceae</taxon>
        <taxon>Aerosakkonema</taxon>
    </lineage>
</organism>
<protein>
    <submittedName>
        <fullName evidence="2">Uncharacterized protein</fullName>
    </submittedName>
</protein>
<reference evidence="2" key="1">
    <citation type="journal article" date="2015" name="ISME J.">
        <title>Draft Genome Sequence of Streptomyces incarnatus NRRL8089, which Produces the Nucleoside Antibiotic Sinefungin.</title>
        <authorList>
            <person name="Oshima K."/>
            <person name="Hattori M."/>
            <person name="Shimizu H."/>
            <person name="Fukuda K."/>
            <person name="Nemoto M."/>
            <person name="Inagaki K."/>
            <person name="Tamura T."/>
        </authorList>
    </citation>
    <scope>NUCLEOTIDE SEQUENCE</scope>
    <source>
        <strain evidence="2">FACHB-1375</strain>
    </source>
</reference>
<dbReference type="AlphaFoldDB" id="A0A926ZGM9"/>
<sequence length="93" mass="10213">MYYSLEKAIELYRKSKLNGKEIFAFPAKLNPSDFCAELTAHSCSCGDNNKAYKAKLSTQAIDNPSDTDSVPDGYAPLEAEEIDQLTPTESSTN</sequence>